<gene>
    <name evidence="3" type="primary">20350118</name>
    <name evidence="2" type="ORF">GGTG_09660</name>
</gene>
<dbReference type="AlphaFoldDB" id="J3P822"/>
<dbReference type="EMBL" id="GL385399">
    <property type="protein sequence ID" value="EJT72805.1"/>
    <property type="molecule type" value="Genomic_DNA"/>
</dbReference>
<dbReference type="VEuPathDB" id="FungiDB:GGTG_09660"/>
<evidence type="ECO:0000313" key="3">
    <source>
        <dbReference type="EnsemblFungi" id="EJT72805"/>
    </source>
</evidence>
<reference evidence="4" key="1">
    <citation type="submission" date="2010-07" db="EMBL/GenBank/DDBJ databases">
        <title>The genome sequence of Gaeumannomyces graminis var. tritici strain R3-111a-1.</title>
        <authorList>
            <consortium name="The Broad Institute Genome Sequencing Platform"/>
            <person name="Ma L.-J."/>
            <person name="Dead R."/>
            <person name="Young S."/>
            <person name="Zeng Q."/>
            <person name="Koehrsen M."/>
            <person name="Alvarado L."/>
            <person name="Berlin A."/>
            <person name="Chapman S.B."/>
            <person name="Chen Z."/>
            <person name="Freedman E."/>
            <person name="Gellesch M."/>
            <person name="Goldberg J."/>
            <person name="Griggs A."/>
            <person name="Gujja S."/>
            <person name="Heilman E.R."/>
            <person name="Heiman D."/>
            <person name="Hepburn T."/>
            <person name="Howarth C."/>
            <person name="Jen D."/>
            <person name="Larson L."/>
            <person name="Mehta T."/>
            <person name="Neiman D."/>
            <person name="Pearson M."/>
            <person name="Roberts A."/>
            <person name="Saif S."/>
            <person name="Shea T."/>
            <person name="Shenoy N."/>
            <person name="Sisk P."/>
            <person name="Stolte C."/>
            <person name="Sykes S."/>
            <person name="Walk T."/>
            <person name="White J."/>
            <person name="Yandava C."/>
            <person name="Haas B."/>
            <person name="Nusbaum C."/>
            <person name="Birren B."/>
        </authorList>
    </citation>
    <scope>NUCLEOTIDE SEQUENCE [LARGE SCALE GENOMIC DNA]</scope>
    <source>
        <strain evidence="4">R3-111a-1</strain>
    </source>
</reference>
<feature type="region of interest" description="Disordered" evidence="1">
    <location>
        <begin position="1"/>
        <end position="71"/>
    </location>
</feature>
<reference evidence="2" key="3">
    <citation type="submission" date="2010-09" db="EMBL/GenBank/DDBJ databases">
        <title>Annotation of Gaeumannomyces graminis var. tritici R3-111a-1.</title>
        <authorList>
            <consortium name="The Broad Institute Genome Sequencing Platform"/>
            <person name="Ma L.-J."/>
            <person name="Dead R."/>
            <person name="Young S.K."/>
            <person name="Zeng Q."/>
            <person name="Gargeya S."/>
            <person name="Fitzgerald M."/>
            <person name="Haas B."/>
            <person name="Abouelleil A."/>
            <person name="Alvarado L."/>
            <person name="Arachchi H.M."/>
            <person name="Berlin A."/>
            <person name="Brown A."/>
            <person name="Chapman S.B."/>
            <person name="Chen Z."/>
            <person name="Dunbar C."/>
            <person name="Freedman E."/>
            <person name="Gearin G."/>
            <person name="Gellesch M."/>
            <person name="Goldberg J."/>
            <person name="Griggs A."/>
            <person name="Gujja S."/>
            <person name="Heiman D."/>
            <person name="Howarth C."/>
            <person name="Larson L."/>
            <person name="Lui A."/>
            <person name="MacDonald P.J.P."/>
            <person name="Mehta T."/>
            <person name="Montmayeur A."/>
            <person name="Murphy C."/>
            <person name="Neiman D."/>
            <person name="Pearson M."/>
            <person name="Priest M."/>
            <person name="Roberts A."/>
            <person name="Saif S."/>
            <person name="Shea T."/>
            <person name="Shenoy N."/>
            <person name="Sisk P."/>
            <person name="Stolte C."/>
            <person name="Sykes S."/>
            <person name="Yandava C."/>
            <person name="Wortman J."/>
            <person name="Nusbaum C."/>
            <person name="Birren B."/>
        </authorList>
    </citation>
    <scope>NUCLEOTIDE SEQUENCE</scope>
    <source>
        <strain evidence="2">R3-111a-1</strain>
    </source>
</reference>
<accession>J3P822</accession>
<organism evidence="2">
    <name type="scientific">Gaeumannomyces tritici (strain R3-111a-1)</name>
    <name type="common">Wheat and barley take-all root rot fungus</name>
    <name type="synonym">Gaeumannomyces graminis var. tritici</name>
    <dbReference type="NCBI Taxonomy" id="644352"/>
    <lineage>
        <taxon>Eukaryota</taxon>
        <taxon>Fungi</taxon>
        <taxon>Dikarya</taxon>
        <taxon>Ascomycota</taxon>
        <taxon>Pezizomycotina</taxon>
        <taxon>Sordariomycetes</taxon>
        <taxon>Sordariomycetidae</taxon>
        <taxon>Magnaporthales</taxon>
        <taxon>Magnaporthaceae</taxon>
        <taxon>Gaeumannomyces</taxon>
    </lineage>
</organism>
<evidence type="ECO:0000313" key="4">
    <source>
        <dbReference type="Proteomes" id="UP000006039"/>
    </source>
</evidence>
<dbReference type="Proteomes" id="UP000006039">
    <property type="component" value="Unassembled WGS sequence"/>
</dbReference>
<name>J3P822_GAET3</name>
<reference evidence="3" key="5">
    <citation type="submission" date="2018-04" db="UniProtKB">
        <authorList>
            <consortium name="EnsemblFungi"/>
        </authorList>
    </citation>
    <scope>IDENTIFICATION</scope>
    <source>
        <strain evidence="3">R3-111a-1</strain>
    </source>
</reference>
<proteinExistence type="predicted"/>
<dbReference type="GeneID" id="20350118"/>
<dbReference type="HOGENOM" id="CLU_1768188_0_0_1"/>
<dbReference type="EnsemblFungi" id="EJT72805">
    <property type="protein sequence ID" value="EJT72805"/>
    <property type="gene ID" value="GGTG_09660"/>
</dbReference>
<sequence>MTSGSWAAWLGHKRGSQRATSVKDYEGGGEAPKGGNPYISERFQTNNTAPGPRASAHRCANKPTRGYEARPRASQMVRRVHITTPVMRTRGAACLSLLTVAFGATRASHAEGFFFTDETGRDDKVKIRPQGRLRGRKVNVVRGNDLV</sequence>
<dbReference type="RefSeq" id="XP_009225779.1">
    <property type="nucleotide sequence ID" value="XM_009227515.1"/>
</dbReference>
<reference evidence="3" key="4">
    <citation type="journal article" date="2015" name="G3 (Bethesda)">
        <title>Genome sequences of three phytopathogenic species of the Magnaporthaceae family of fungi.</title>
        <authorList>
            <person name="Okagaki L.H."/>
            <person name="Nunes C.C."/>
            <person name="Sailsbery J."/>
            <person name="Clay B."/>
            <person name="Brown D."/>
            <person name="John T."/>
            <person name="Oh Y."/>
            <person name="Young N."/>
            <person name="Fitzgerald M."/>
            <person name="Haas B.J."/>
            <person name="Zeng Q."/>
            <person name="Young S."/>
            <person name="Adiconis X."/>
            <person name="Fan L."/>
            <person name="Levin J.Z."/>
            <person name="Mitchell T.K."/>
            <person name="Okubara P.A."/>
            <person name="Farman M.L."/>
            <person name="Kohn L.M."/>
            <person name="Birren B."/>
            <person name="Ma L.-J."/>
            <person name="Dean R.A."/>
        </authorList>
    </citation>
    <scope>NUCLEOTIDE SEQUENCE</scope>
    <source>
        <strain evidence="3">R3-111a-1</strain>
    </source>
</reference>
<reference evidence="2" key="2">
    <citation type="submission" date="2010-07" db="EMBL/GenBank/DDBJ databases">
        <authorList>
            <consortium name="The Broad Institute Genome Sequencing Platform"/>
            <consortium name="Broad Institute Genome Sequencing Center for Infectious Disease"/>
            <person name="Ma L.-J."/>
            <person name="Dead R."/>
            <person name="Young S."/>
            <person name="Zeng Q."/>
            <person name="Koehrsen M."/>
            <person name="Alvarado L."/>
            <person name="Berlin A."/>
            <person name="Chapman S.B."/>
            <person name="Chen Z."/>
            <person name="Freedman E."/>
            <person name="Gellesch M."/>
            <person name="Goldberg J."/>
            <person name="Griggs A."/>
            <person name="Gujja S."/>
            <person name="Heilman E.R."/>
            <person name="Heiman D."/>
            <person name="Hepburn T."/>
            <person name="Howarth C."/>
            <person name="Jen D."/>
            <person name="Larson L."/>
            <person name="Mehta T."/>
            <person name="Neiman D."/>
            <person name="Pearson M."/>
            <person name="Roberts A."/>
            <person name="Saif S."/>
            <person name="Shea T."/>
            <person name="Shenoy N."/>
            <person name="Sisk P."/>
            <person name="Stolte C."/>
            <person name="Sykes S."/>
            <person name="Walk T."/>
            <person name="White J."/>
            <person name="Yandava C."/>
            <person name="Haas B."/>
            <person name="Nusbaum C."/>
            <person name="Birren B."/>
        </authorList>
    </citation>
    <scope>NUCLEOTIDE SEQUENCE</scope>
    <source>
        <strain evidence="2">R3-111a-1</strain>
    </source>
</reference>
<keyword evidence="4" id="KW-1185">Reference proteome</keyword>
<evidence type="ECO:0000256" key="1">
    <source>
        <dbReference type="SAM" id="MobiDB-lite"/>
    </source>
</evidence>
<protein>
    <submittedName>
        <fullName evidence="2 3">Uncharacterized protein</fullName>
    </submittedName>
</protein>
<evidence type="ECO:0000313" key="2">
    <source>
        <dbReference type="EMBL" id="EJT72805.1"/>
    </source>
</evidence>